<protein>
    <submittedName>
        <fullName evidence="2">Uncharacterized protein</fullName>
    </submittedName>
</protein>
<organism evidence="2 3">
    <name type="scientific">Polarella glacialis</name>
    <name type="common">Dinoflagellate</name>
    <dbReference type="NCBI Taxonomy" id="89957"/>
    <lineage>
        <taxon>Eukaryota</taxon>
        <taxon>Sar</taxon>
        <taxon>Alveolata</taxon>
        <taxon>Dinophyceae</taxon>
        <taxon>Suessiales</taxon>
        <taxon>Suessiaceae</taxon>
        <taxon>Polarella</taxon>
    </lineage>
</organism>
<comment type="caution">
    <text evidence="2">The sequence shown here is derived from an EMBL/GenBank/DDBJ whole genome shotgun (WGS) entry which is preliminary data.</text>
</comment>
<evidence type="ECO:0000313" key="3">
    <source>
        <dbReference type="Proteomes" id="UP000626109"/>
    </source>
</evidence>
<feature type="non-terminal residue" evidence="2">
    <location>
        <position position="1"/>
    </location>
</feature>
<gene>
    <name evidence="2" type="ORF">PGLA2088_LOCUS17316</name>
</gene>
<feature type="compositionally biased region" description="Acidic residues" evidence="1">
    <location>
        <begin position="26"/>
        <end position="37"/>
    </location>
</feature>
<name>A0A813J696_POLGL</name>
<reference evidence="2" key="1">
    <citation type="submission" date="2021-02" db="EMBL/GenBank/DDBJ databases">
        <authorList>
            <person name="Dougan E. K."/>
            <person name="Rhodes N."/>
            <person name="Thang M."/>
            <person name="Chan C."/>
        </authorList>
    </citation>
    <scope>NUCLEOTIDE SEQUENCE</scope>
</reference>
<sequence length="129" mass="13518">APSANALPLSSGPPLQSGFRRMEIVEASDDSDQEIDDPASAKSQPPSPSVNVEKASAKSQPPSPSAKVEKAPAADDANKVGALCMFHTQKLGHPIDKVLLIVCFFCCNPTGSRSSSSIVNHCWLCASNQ</sequence>
<proteinExistence type="predicted"/>
<evidence type="ECO:0000256" key="1">
    <source>
        <dbReference type="SAM" id="MobiDB-lite"/>
    </source>
</evidence>
<feature type="region of interest" description="Disordered" evidence="1">
    <location>
        <begin position="1"/>
        <end position="73"/>
    </location>
</feature>
<dbReference type="EMBL" id="CAJNNW010022884">
    <property type="protein sequence ID" value="CAE8669918.1"/>
    <property type="molecule type" value="Genomic_DNA"/>
</dbReference>
<dbReference type="AlphaFoldDB" id="A0A813J696"/>
<dbReference type="Proteomes" id="UP000626109">
    <property type="component" value="Unassembled WGS sequence"/>
</dbReference>
<accession>A0A813J696</accession>
<evidence type="ECO:0000313" key="2">
    <source>
        <dbReference type="EMBL" id="CAE8669918.1"/>
    </source>
</evidence>